<keyword evidence="7" id="KW-1185">Reference proteome</keyword>
<dbReference type="EC" id="3.6.1.-" evidence="4"/>
<evidence type="ECO:0000313" key="7">
    <source>
        <dbReference type="Proteomes" id="UP001251857"/>
    </source>
</evidence>
<evidence type="ECO:0000256" key="2">
    <source>
        <dbReference type="ARBA" id="ARBA00011245"/>
    </source>
</evidence>
<dbReference type="EMBL" id="JAVRIB010000016">
    <property type="protein sequence ID" value="MDT0635970.1"/>
    <property type="molecule type" value="Genomic_DNA"/>
</dbReference>
<protein>
    <recommendedName>
        <fullName evidence="3 4">Phosphatase NudJ</fullName>
        <ecNumber evidence="4">3.6.1.-</ecNumber>
    </recommendedName>
</protein>
<dbReference type="CDD" id="cd03675">
    <property type="entry name" value="NUDIX_Hydrolase"/>
    <property type="match status" value="1"/>
</dbReference>
<keyword evidence="4 6" id="KW-0378">Hydrolase</keyword>
<gene>
    <name evidence="4" type="primary">nudJ</name>
    <name evidence="6" type="ORF">RM532_13525</name>
</gene>
<organism evidence="6 7">
    <name type="scientific">Spectribacter hydrogenoxidans</name>
    <dbReference type="NCBI Taxonomy" id="3075608"/>
    <lineage>
        <taxon>Bacteria</taxon>
        <taxon>Pseudomonadati</taxon>
        <taxon>Pseudomonadota</taxon>
        <taxon>Gammaproteobacteria</taxon>
        <taxon>Salinisphaerales</taxon>
        <taxon>Salinisphaeraceae</taxon>
        <taxon>Spectribacter</taxon>
    </lineage>
</organism>
<dbReference type="InterPro" id="IPR033713">
    <property type="entry name" value="NudJ"/>
</dbReference>
<evidence type="ECO:0000259" key="5">
    <source>
        <dbReference type="PROSITE" id="PS51462"/>
    </source>
</evidence>
<reference evidence="6 7" key="1">
    <citation type="submission" date="2023-09" db="EMBL/GenBank/DDBJ databases">
        <authorList>
            <person name="Rey-Velasco X."/>
        </authorList>
    </citation>
    <scope>NUCLEOTIDE SEQUENCE [LARGE SCALE GENOMIC DNA]</scope>
    <source>
        <strain evidence="6 7">W335</strain>
    </source>
</reference>
<evidence type="ECO:0000256" key="1">
    <source>
        <dbReference type="ARBA" id="ARBA00007608"/>
    </source>
</evidence>
<comment type="caution">
    <text evidence="6">The sequence shown here is derived from an EMBL/GenBank/DDBJ whole genome shotgun (WGS) entry which is preliminary data.</text>
</comment>
<dbReference type="SUPFAM" id="SSF55811">
    <property type="entry name" value="Nudix"/>
    <property type="match status" value="1"/>
</dbReference>
<dbReference type="PROSITE" id="PS51462">
    <property type="entry name" value="NUDIX"/>
    <property type="match status" value="1"/>
</dbReference>
<comment type="subunit">
    <text evidence="2 4">Monomer.</text>
</comment>
<dbReference type="InterPro" id="IPR000086">
    <property type="entry name" value="NUDIX_hydrolase_dom"/>
</dbReference>
<dbReference type="PANTHER" id="PTHR43222">
    <property type="entry name" value="NUDIX HYDROLASE 23"/>
    <property type="match status" value="1"/>
</dbReference>
<dbReference type="Proteomes" id="UP001251857">
    <property type="component" value="Unassembled WGS sequence"/>
</dbReference>
<feature type="domain" description="Nudix hydrolase" evidence="5">
    <location>
        <begin position="3"/>
        <end position="133"/>
    </location>
</feature>
<evidence type="ECO:0000256" key="3">
    <source>
        <dbReference type="ARBA" id="ARBA00015552"/>
    </source>
</evidence>
<dbReference type="GO" id="GO:0016787">
    <property type="term" value="F:hydrolase activity"/>
    <property type="evidence" value="ECO:0007669"/>
    <property type="project" value="UniProtKB-KW"/>
</dbReference>
<comment type="cofactor">
    <cofactor evidence="4">
        <name>Mg(2+)</name>
        <dbReference type="ChEBI" id="CHEBI:18420"/>
    </cofactor>
</comment>
<comment type="similarity">
    <text evidence="1 4">Belongs to the Nudix hydrolase family. NudJ subfamily.</text>
</comment>
<dbReference type="PANTHER" id="PTHR43222:SF11">
    <property type="entry name" value="PHOSPHATASE NUDJ"/>
    <property type="match status" value="1"/>
</dbReference>
<dbReference type="Gene3D" id="3.90.79.10">
    <property type="entry name" value="Nucleoside Triphosphate Pyrophosphohydrolase"/>
    <property type="match status" value="1"/>
</dbReference>
<dbReference type="InterPro" id="IPR015797">
    <property type="entry name" value="NUDIX_hydrolase-like_dom_sf"/>
</dbReference>
<sequence>MITPELTVAALVERNGRFLMVEEVVREQTVLNQPAGHMEYGETAIDAVVRETREETAWSFTPTAVVGAYLWRIPSATRHVMRILFTGDVADHDSDSELDDGIIATHWMDYQALQAAEDRLRTPLVLHGLDDYLAGRRLPLDTVRCFDYTGAPR</sequence>
<accession>A0ABU3C336</accession>
<evidence type="ECO:0000256" key="4">
    <source>
        <dbReference type="RuleBase" id="RU364043"/>
    </source>
</evidence>
<evidence type="ECO:0000313" key="6">
    <source>
        <dbReference type="EMBL" id="MDT0635970.1"/>
    </source>
</evidence>
<keyword evidence="4" id="KW-0460">Magnesium</keyword>
<name>A0ABU3C336_9GAMM</name>
<proteinExistence type="inferred from homology"/>
<dbReference type="RefSeq" id="WP_311653865.1">
    <property type="nucleotide sequence ID" value="NZ_JAVRIB010000016.1"/>
</dbReference>
<dbReference type="Pfam" id="PF00293">
    <property type="entry name" value="NUDIX"/>
    <property type="match status" value="1"/>
</dbReference>